<dbReference type="Pfam" id="PF03381">
    <property type="entry name" value="CDC50"/>
    <property type="match status" value="2"/>
</dbReference>
<accession>A0AAQ3WL88</accession>
<dbReference type="GO" id="GO:0005794">
    <property type="term" value="C:Golgi apparatus"/>
    <property type="evidence" value="ECO:0007669"/>
    <property type="project" value="TreeGrafter"/>
</dbReference>
<feature type="region of interest" description="Disordered" evidence="6">
    <location>
        <begin position="29"/>
        <end position="51"/>
    </location>
</feature>
<evidence type="ECO:0000256" key="1">
    <source>
        <dbReference type="ARBA" id="ARBA00004370"/>
    </source>
</evidence>
<reference evidence="8 9" key="1">
    <citation type="submission" date="2024-02" db="EMBL/GenBank/DDBJ databases">
        <title>High-quality chromosome-scale genome assembly of Pensacola bahiagrass (Paspalum notatum Flugge var. saurae).</title>
        <authorList>
            <person name="Vega J.M."/>
            <person name="Podio M."/>
            <person name="Orjuela J."/>
            <person name="Siena L.A."/>
            <person name="Pessino S.C."/>
            <person name="Combes M.C."/>
            <person name="Mariac C."/>
            <person name="Albertini E."/>
            <person name="Pupilli F."/>
            <person name="Ortiz J.P.A."/>
            <person name="Leblanc O."/>
        </authorList>
    </citation>
    <scope>NUCLEOTIDE SEQUENCE [LARGE SCALE GENOMIC DNA]</scope>
    <source>
        <strain evidence="8">R1</strain>
        <tissue evidence="8">Leaf</tissue>
    </source>
</reference>
<name>A0AAQ3WL88_PASNO</name>
<dbReference type="Proteomes" id="UP001341281">
    <property type="component" value="Chromosome 03"/>
</dbReference>
<gene>
    <name evidence="8" type="ORF">U9M48_015159</name>
</gene>
<feature type="transmembrane region" description="Helical" evidence="7">
    <location>
        <begin position="76"/>
        <end position="97"/>
    </location>
</feature>
<evidence type="ECO:0000313" key="8">
    <source>
        <dbReference type="EMBL" id="WVZ65862.1"/>
    </source>
</evidence>
<dbReference type="PANTHER" id="PTHR10926:SF27">
    <property type="entry name" value="ALA-INTERACTING SUBUNIT"/>
    <property type="match status" value="1"/>
</dbReference>
<evidence type="ECO:0000256" key="5">
    <source>
        <dbReference type="ARBA" id="ARBA00023136"/>
    </source>
</evidence>
<evidence type="ECO:0000256" key="4">
    <source>
        <dbReference type="ARBA" id="ARBA00022989"/>
    </source>
</evidence>
<evidence type="ECO:0000256" key="3">
    <source>
        <dbReference type="ARBA" id="ARBA00022692"/>
    </source>
</evidence>
<comment type="similarity">
    <text evidence="2">Belongs to the CDC50/LEM3 family.</text>
</comment>
<sequence>MAYEGSGGYGTLPFANEDLSLRLGTAMTPANSDAAGPSSSQDVPAATMKKRNKPQYHPFTQQELPACKPILAPQTVIPVFLFVGIIFIPLGLACIAASNKVVEVVYQYETRCVPKYMLGNKVAYIQNSLINKACTRILKIPKDMKRPIYIYYQLDKFYQNHRRYVKSRNDMQLRNPKEVNNTQYCKPEATEHGSPIVPCGLVAWSLFNDTYSFARGNEALIVNKRGISWRSEREVIFGNQVFPKNFQNGPLIGGGTLDPNIPLSEHEDLMVWMRTAALPTFRKLYGRIDVDLQADAQIMVTIQNNYNTYSFGGKKALVLSTAGVLGGKNSFLGRGYVVVGLVCLLLALLLTLLCLVFPLKEEHLALRFIQQQLPACKLTITPGIAIAVTVFMGIVFILIGVACIADSKKVVEVADQYETACVPLDMRSNKVAYIQNPSNDKSCTRWLKVPKDMKKPIYIYYQLHKFYQNHRRYARSRSIRQLSDPKQATDTSHCKPEATTANGGGPIVPCGLVAWSLFNDTYRFARGNETLPVNRQGISWRSDRGRLFGHQVYPRNFQTRALVGGGTLDPRKPLSEQEDLMVWMRTAALPRFRKLYGRIEADLHAGERVTVTVQNNYNTYSFGGKKALVLATAGVLGGKGRFLGRAYISGGAAFLGLALLLALLCFVPANREEAAPQRN</sequence>
<feature type="transmembrane region" description="Helical" evidence="7">
    <location>
        <begin position="379"/>
        <end position="405"/>
    </location>
</feature>
<keyword evidence="4 7" id="KW-1133">Transmembrane helix</keyword>
<dbReference type="GO" id="GO:0005886">
    <property type="term" value="C:plasma membrane"/>
    <property type="evidence" value="ECO:0007669"/>
    <property type="project" value="TreeGrafter"/>
</dbReference>
<evidence type="ECO:0000256" key="6">
    <source>
        <dbReference type="SAM" id="MobiDB-lite"/>
    </source>
</evidence>
<protein>
    <recommendedName>
        <fullName evidence="10">ALA-interacting subunit</fullName>
    </recommendedName>
</protein>
<evidence type="ECO:0000313" key="9">
    <source>
        <dbReference type="Proteomes" id="UP001341281"/>
    </source>
</evidence>
<proteinExistence type="inferred from homology"/>
<feature type="region of interest" description="Disordered" evidence="6">
    <location>
        <begin position="479"/>
        <end position="500"/>
    </location>
</feature>
<dbReference type="InterPro" id="IPR005045">
    <property type="entry name" value="CDC50/LEM3_fam"/>
</dbReference>
<keyword evidence="9" id="KW-1185">Reference proteome</keyword>
<keyword evidence="3 7" id="KW-0812">Transmembrane</keyword>
<dbReference type="EMBL" id="CP144747">
    <property type="protein sequence ID" value="WVZ65862.1"/>
    <property type="molecule type" value="Genomic_DNA"/>
</dbReference>
<comment type="subcellular location">
    <subcellularLocation>
        <location evidence="1">Membrane</location>
    </subcellularLocation>
</comment>
<dbReference type="PANTHER" id="PTHR10926">
    <property type="entry name" value="CELL CYCLE CONTROL PROTEIN 50"/>
    <property type="match status" value="1"/>
</dbReference>
<feature type="compositionally biased region" description="Polar residues" evidence="6">
    <location>
        <begin position="479"/>
        <end position="491"/>
    </location>
</feature>
<dbReference type="GO" id="GO:0005783">
    <property type="term" value="C:endoplasmic reticulum"/>
    <property type="evidence" value="ECO:0007669"/>
    <property type="project" value="TreeGrafter"/>
</dbReference>
<evidence type="ECO:0000256" key="2">
    <source>
        <dbReference type="ARBA" id="ARBA00009457"/>
    </source>
</evidence>
<feature type="transmembrane region" description="Helical" evidence="7">
    <location>
        <begin position="646"/>
        <end position="669"/>
    </location>
</feature>
<evidence type="ECO:0008006" key="10">
    <source>
        <dbReference type="Google" id="ProtNLM"/>
    </source>
</evidence>
<organism evidence="8 9">
    <name type="scientific">Paspalum notatum var. saurae</name>
    <dbReference type="NCBI Taxonomy" id="547442"/>
    <lineage>
        <taxon>Eukaryota</taxon>
        <taxon>Viridiplantae</taxon>
        <taxon>Streptophyta</taxon>
        <taxon>Embryophyta</taxon>
        <taxon>Tracheophyta</taxon>
        <taxon>Spermatophyta</taxon>
        <taxon>Magnoliopsida</taxon>
        <taxon>Liliopsida</taxon>
        <taxon>Poales</taxon>
        <taxon>Poaceae</taxon>
        <taxon>PACMAD clade</taxon>
        <taxon>Panicoideae</taxon>
        <taxon>Andropogonodae</taxon>
        <taxon>Paspaleae</taxon>
        <taxon>Paspalinae</taxon>
        <taxon>Paspalum</taxon>
    </lineage>
</organism>
<keyword evidence="5 7" id="KW-0472">Membrane</keyword>
<dbReference type="AlphaFoldDB" id="A0AAQ3WL88"/>
<evidence type="ECO:0000256" key="7">
    <source>
        <dbReference type="SAM" id="Phobius"/>
    </source>
</evidence>
<feature type="transmembrane region" description="Helical" evidence="7">
    <location>
        <begin position="336"/>
        <end position="359"/>
    </location>
</feature>